<evidence type="ECO:0000313" key="1">
    <source>
        <dbReference type="EMBL" id="CAN0563333.1"/>
    </source>
</evidence>
<protein>
    <submittedName>
        <fullName evidence="1">Uncharacterized protein</fullName>
    </submittedName>
</protein>
<gene>
    <name evidence="1" type="ORF">MRATA1EN22A_LOCUS27504</name>
</gene>
<dbReference type="EMBL" id="OX596092">
    <property type="protein sequence ID" value="CAN0563333.1"/>
    <property type="molecule type" value="Genomic_DNA"/>
</dbReference>
<dbReference type="Proteomes" id="UP001162501">
    <property type="component" value="Chromosome 8"/>
</dbReference>
<reference evidence="1" key="1">
    <citation type="submission" date="2023-05" db="EMBL/GenBank/DDBJ databases">
        <authorList>
            <consortium name="ELIXIR-Norway"/>
        </authorList>
    </citation>
    <scope>NUCLEOTIDE SEQUENCE</scope>
</reference>
<organism evidence="1 2">
    <name type="scientific">Rangifer tarandus platyrhynchus</name>
    <name type="common">Svalbard reindeer</name>
    <dbReference type="NCBI Taxonomy" id="3082113"/>
    <lineage>
        <taxon>Eukaryota</taxon>
        <taxon>Metazoa</taxon>
        <taxon>Chordata</taxon>
        <taxon>Craniata</taxon>
        <taxon>Vertebrata</taxon>
        <taxon>Euteleostomi</taxon>
        <taxon>Mammalia</taxon>
        <taxon>Eutheria</taxon>
        <taxon>Laurasiatheria</taxon>
        <taxon>Artiodactyla</taxon>
        <taxon>Ruminantia</taxon>
        <taxon>Pecora</taxon>
        <taxon>Cervidae</taxon>
        <taxon>Odocoileinae</taxon>
        <taxon>Rangifer</taxon>
    </lineage>
</organism>
<proteinExistence type="predicted"/>
<accession>A0AC60A6D9</accession>
<name>A0AC60A6D9_RANTA</name>
<reference evidence="1" key="2">
    <citation type="submission" date="2025-03" db="EMBL/GenBank/DDBJ databases">
        <authorList>
            <consortium name="ELIXIR-Norway"/>
            <consortium name="Elixir Norway"/>
        </authorList>
    </citation>
    <scope>NUCLEOTIDE SEQUENCE</scope>
</reference>
<evidence type="ECO:0000313" key="2">
    <source>
        <dbReference type="Proteomes" id="UP001162501"/>
    </source>
</evidence>
<sequence>MFQDRSLIAPAVFLRLQIVGRIFHKAREHLINRELLSCRGGLALFTRTAWPSRYCPGLVHVPRALGGGSPEAYSSFSQFQAPGGANSCPLRWTLRRAGVRAGRAVPSGTLVQDFSSLCKPHADKTSVLAAVGREQGTWLPGTPTQATMALPARDEAGRVRSVLPARRQF</sequence>